<feature type="compositionally biased region" description="Low complexity" evidence="2">
    <location>
        <begin position="401"/>
        <end position="411"/>
    </location>
</feature>
<evidence type="ECO:0000256" key="1">
    <source>
        <dbReference type="SAM" id="Coils"/>
    </source>
</evidence>
<comment type="caution">
    <text evidence="3">The sequence shown here is derived from an EMBL/GenBank/DDBJ whole genome shotgun (WGS) entry which is preliminary data.</text>
</comment>
<feature type="compositionally biased region" description="Basic and acidic residues" evidence="2">
    <location>
        <begin position="703"/>
        <end position="761"/>
    </location>
</feature>
<dbReference type="Proteomes" id="UP000828390">
    <property type="component" value="Unassembled WGS sequence"/>
</dbReference>
<dbReference type="EMBL" id="JAIWYP010000001">
    <property type="protein sequence ID" value="KAH3886025.1"/>
    <property type="molecule type" value="Genomic_DNA"/>
</dbReference>
<feature type="compositionally biased region" description="Low complexity" evidence="2">
    <location>
        <begin position="223"/>
        <end position="239"/>
    </location>
</feature>
<feature type="compositionally biased region" description="Basic residues" evidence="2">
    <location>
        <begin position="464"/>
        <end position="478"/>
    </location>
</feature>
<feature type="region of interest" description="Disordered" evidence="2">
    <location>
        <begin position="392"/>
        <end position="422"/>
    </location>
</feature>
<feature type="compositionally biased region" description="Basic and acidic residues" evidence="2">
    <location>
        <begin position="479"/>
        <end position="494"/>
    </location>
</feature>
<feature type="compositionally biased region" description="Basic and acidic residues" evidence="2">
    <location>
        <begin position="254"/>
        <end position="275"/>
    </location>
</feature>
<feature type="compositionally biased region" description="Low complexity" evidence="2">
    <location>
        <begin position="836"/>
        <end position="845"/>
    </location>
</feature>
<feature type="compositionally biased region" description="Basic and acidic residues" evidence="2">
    <location>
        <begin position="204"/>
        <end position="222"/>
    </location>
</feature>
<keyword evidence="1" id="KW-0175">Coiled coil</keyword>
<dbReference type="OrthoDB" id="6132565at2759"/>
<feature type="region of interest" description="Disordered" evidence="2">
    <location>
        <begin position="42"/>
        <end position="323"/>
    </location>
</feature>
<feature type="region of interest" description="Disordered" evidence="2">
    <location>
        <begin position="583"/>
        <end position="606"/>
    </location>
</feature>
<feature type="region of interest" description="Disordered" evidence="2">
    <location>
        <begin position="449"/>
        <end position="518"/>
    </location>
</feature>
<evidence type="ECO:0000313" key="3">
    <source>
        <dbReference type="EMBL" id="KAH3886025.1"/>
    </source>
</evidence>
<reference evidence="3" key="1">
    <citation type="journal article" date="2019" name="bioRxiv">
        <title>The Genome of the Zebra Mussel, Dreissena polymorpha: A Resource for Invasive Species Research.</title>
        <authorList>
            <person name="McCartney M.A."/>
            <person name="Auch B."/>
            <person name="Kono T."/>
            <person name="Mallez S."/>
            <person name="Zhang Y."/>
            <person name="Obille A."/>
            <person name="Becker A."/>
            <person name="Abrahante J.E."/>
            <person name="Garbe J."/>
            <person name="Badalamenti J.P."/>
            <person name="Herman A."/>
            <person name="Mangelson H."/>
            <person name="Liachko I."/>
            <person name="Sullivan S."/>
            <person name="Sone E.D."/>
            <person name="Koren S."/>
            <person name="Silverstein K.A.T."/>
            <person name="Beckman K.B."/>
            <person name="Gohl D.M."/>
        </authorList>
    </citation>
    <scope>NUCLEOTIDE SEQUENCE</scope>
    <source>
        <strain evidence="3">Duluth1</strain>
        <tissue evidence="3">Whole animal</tissue>
    </source>
</reference>
<feature type="compositionally biased region" description="Basic and acidic residues" evidence="2">
    <location>
        <begin position="1236"/>
        <end position="1247"/>
    </location>
</feature>
<feature type="compositionally biased region" description="Basic residues" evidence="2">
    <location>
        <begin position="307"/>
        <end position="323"/>
    </location>
</feature>
<feature type="compositionally biased region" description="Low complexity" evidence="2">
    <location>
        <begin position="280"/>
        <end position="306"/>
    </location>
</feature>
<feature type="compositionally biased region" description="Basic and acidic residues" evidence="2">
    <location>
        <begin position="127"/>
        <end position="148"/>
    </location>
</feature>
<feature type="compositionally biased region" description="Basic and acidic residues" evidence="2">
    <location>
        <begin position="1011"/>
        <end position="1029"/>
    </location>
</feature>
<proteinExistence type="predicted"/>
<feature type="compositionally biased region" description="Basic and acidic residues" evidence="2">
    <location>
        <begin position="102"/>
        <end position="113"/>
    </location>
</feature>
<reference evidence="3" key="2">
    <citation type="submission" date="2020-11" db="EMBL/GenBank/DDBJ databases">
        <authorList>
            <person name="McCartney M.A."/>
            <person name="Auch B."/>
            <person name="Kono T."/>
            <person name="Mallez S."/>
            <person name="Becker A."/>
            <person name="Gohl D.M."/>
            <person name="Silverstein K.A.T."/>
            <person name="Koren S."/>
            <person name="Bechman K.B."/>
            <person name="Herman A."/>
            <person name="Abrahante J.E."/>
            <person name="Garbe J."/>
        </authorList>
    </citation>
    <scope>NUCLEOTIDE SEQUENCE</scope>
    <source>
        <strain evidence="3">Duluth1</strain>
        <tissue evidence="3">Whole animal</tissue>
    </source>
</reference>
<keyword evidence="4" id="KW-1185">Reference proteome</keyword>
<name>A0A9D4MZ61_DREPO</name>
<feature type="coiled-coil region" evidence="1">
    <location>
        <begin position="1078"/>
        <end position="1105"/>
    </location>
</feature>
<feature type="compositionally biased region" description="Low complexity" evidence="2">
    <location>
        <begin position="495"/>
        <end position="506"/>
    </location>
</feature>
<organism evidence="3 4">
    <name type="scientific">Dreissena polymorpha</name>
    <name type="common">Zebra mussel</name>
    <name type="synonym">Mytilus polymorpha</name>
    <dbReference type="NCBI Taxonomy" id="45954"/>
    <lineage>
        <taxon>Eukaryota</taxon>
        <taxon>Metazoa</taxon>
        <taxon>Spiralia</taxon>
        <taxon>Lophotrochozoa</taxon>
        <taxon>Mollusca</taxon>
        <taxon>Bivalvia</taxon>
        <taxon>Autobranchia</taxon>
        <taxon>Heteroconchia</taxon>
        <taxon>Euheterodonta</taxon>
        <taxon>Imparidentia</taxon>
        <taxon>Neoheterodontei</taxon>
        <taxon>Myida</taxon>
        <taxon>Dreissenoidea</taxon>
        <taxon>Dreissenidae</taxon>
        <taxon>Dreissena</taxon>
    </lineage>
</organism>
<protein>
    <submittedName>
        <fullName evidence="3">Uncharacterized protein</fullName>
    </submittedName>
</protein>
<accession>A0A9D4MZ61</accession>
<feature type="compositionally biased region" description="Basic and acidic residues" evidence="2">
    <location>
        <begin position="50"/>
        <end position="63"/>
    </location>
</feature>
<feature type="compositionally biased region" description="Basic and acidic residues" evidence="2">
    <location>
        <begin position="770"/>
        <end position="792"/>
    </location>
</feature>
<feature type="region of interest" description="Disordered" evidence="2">
    <location>
        <begin position="637"/>
        <end position="864"/>
    </location>
</feature>
<dbReference type="AlphaFoldDB" id="A0A9D4MZ61"/>
<gene>
    <name evidence="3" type="ORF">DPMN_010026</name>
</gene>
<feature type="region of interest" description="Disordered" evidence="2">
    <location>
        <begin position="1201"/>
        <end position="1258"/>
    </location>
</feature>
<feature type="compositionally biased region" description="Basic and acidic residues" evidence="2">
    <location>
        <begin position="805"/>
        <end position="824"/>
    </location>
</feature>
<evidence type="ECO:0000256" key="2">
    <source>
        <dbReference type="SAM" id="MobiDB-lite"/>
    </source>
</evidence>
<feature type="compositionally biased region" description="Basic residues" evidence="2">
    <location>
        <begin position="92"/>
        <end position="101"/>
    </location>
</feature>
<evidence type="ECO:0000313" key="4">
    <source>
        <dbReference type="Proteomes" id="UP000828390"/>
    </source>
</evidence>
<sequence length="1258" mass="143936">MSDPGLPPKPRSLNLLESVIHEEEAREQIHRAANIVLPTVHSVEPGSPEFYDKEKQQIRREKSSGSAFTELTMKDTPPSSKVRRADPNAGFKGKKIKKSKVSRVDSAENNAKDKNKKPNRPLSADYNKFRRMEKIDNGRPSTAKERARSAKNRPLSPEDQRPRSPRSYSSDTYSSDDEYLKKKKYRSDSDSSLNRTENGDSDDFFDKPVDREVVKDSHRDRSSSSSTSRSSNSNSNNSDYNKEQRKQTNGKGASKHDNTKQNGRSDSESSDEKVPVDYQSSLMSLSSSEVGSKQSSNKPPRPSSSKRPLKKSKPLLSRKKRQNLKIFQIDPDLYLEGKLHQKYSELEELVNCSFVDQKSHVTRHHLYQMELLRDQYTAASHGLPSAATIIPRSLPEEIRTRSMPRPSSAKRPPSRRYAGSDQDSIVYDNAYGTLRSVMSAEHLRTTNRIRTDILAERPSSATHASKKTKTVKKAKHKPKKDDTSSEKSNSDRHSYPSSNPSSNPSSTPRVTQPHIDHHIKYTDNELLKKWLKEKDKIYRRQVREERRKKREEREKLIDEANEKLESRIKSQKEVKKWMKEKNKELAQKQREAAHQHRVEVEKEEQRKLNLPGDTIHIRPQSTPLRRPEDIHIDKHQLKGDKTPDFVKEQIHMKREIEEENKQAKLASEGGPHPPQTKFIYKRPVAGKIKLKMQVQGKGAAPAKSEKDPEKKAEDTEDKEKQMRMSYDDWVKKKRESDAAIKRQKSAEKQRELAKSDPELERIIPALGRQRIADKLNSRKRIDTGIRKFDEQANKSFGGADFSGEEIQRPRSAYRLERDRNDDGHPALTVSQKQLQRPSTAPSSRSKPPPTPKKSAKSPRKAIIPTRVDKVMSNEDVSNPYHIPFPPEKGVPLHVAERQRKIFADIVTNNLNEIEQRALLNAELIKEGVSDEDIALYRKQMEEELAKFDRNSHQRTHQIQDHNAINEENIKDAAEIPEHIVITDVMYSPRKRSISSSSSSSEDDVTTLVGFESDKENIDKSENNKPDEQKLVCSNVSGEKKDKIDEKYDIPMEPQEDVKAHSHYKTYDNLNELQIESPRNDERDNNSELGEDIERLKERVSHLNIEDLIGLHVQHSHGSTGRSDSPVEKEVTIVAETDPNVVGILKESKREENLKPELHESAEFEISGANKPDGFDGNDDGLNNSRKRVSFNEHTEVFQSFESTSTDTVTPDEADFDPNAESLDAQNYADDFEDELREVRRQPDEEKIFITNPDDETSV</sequence>
<feature type="compositionally biased region" description="Basic and acidic residues" evidence="2">
    <location>
        <begin position="637"/>
        <end position="662"/>
    </location>
</feature>
<feature type="region of interest" description="Disordered" evidence="2">
    <location>
        <begin position="1011"/>
        <end position="1044"/>
    </location>
</feature>